<dbReference type="Gene3D" id="1.10.10.10">
    <property type="entry name" value="Winged helix-like DNA-binding domain superfamily/Winged helix DNA-binding domain"/>
    <property type="match status" value="1"/>
</dbReference>
<dbReference type="InterPro" id="IPR036866">
    <property type="entry name" value="RibonucZ/Hydroxyglut_hydro"/>
</dbReference>
<dbReference type="Gene3D" id="3.60.15.10">
    <property type="entry name" value="Ribonuclease Z/Hydroxyacylglutathione hydrolase-like"/>
    <property type="match status" value="1"/>
</dbReference>
<feature type="domain" description="Metallo-beta-lactamase" evidence="1">
    <location>
        <begin position="20"/>
        <end position="183"/>
    </location>
</feature>
<organism evidence="2 3">
    <name type="scientific">SAR86 cluster bacterium</name>
    <dbReference type="NCBI Taxonomy" id="2030880"/>
    <lineage>
        <taxon>Bacteria</taxon>
        <taxon>Pseudomonadati</taxon>
        <taxon>Pseudomonadota</taxon>
        <taxon>Gammaproteobacteria</taxon>
        <taxon>SAR86 cluster</taxon>
    </lineage>
</organism>
<dbReference type="SUPFAM" id="SSF56281">
    <property type="entry name" value="Metallo-hydrolase/oxidoreductase"/>
    <property type="match status" value="1"/>
</dbReference>
<dbReference type="PANTHER" id="PTHR23131:SF0">
    <property type="entry name" value="ENDORIBONUCLEASE LACTB2"/>
    <property type="match status" value="1"/>
</dbReference>
<reference evidence="2" key="1">
    <citation type="submission" date="2020-10" db="EMBL/GenBank/DDBJ databases">
        <title>Microbiome of the Black Sea water column analyzed by genome centric metagenomics.</title>
        <authorList>
            <person name="Cabello-Yeves P.J."/>
            <person name="Callieri C."/>
            <person name="Picazo A."/>
            <person name="Mehrshad M."/>
            <person name="Haro-Moreno J.M."/>
            <person name="Roda-Garcia J."/>
            <person name="Dzembekova N."/>
            <person name="Slabakova V."/>
            <person name="Slabakova N."/>
            <person name="Moncheva S."/>
            <person name="Rodriguez-Valera F."/>
        </authorList>
    </citation>
    <scope>NUCLEOTIDE SEQUENCE</scope>
    <source>
        <strain evidence="2">BS30m-G43</strain>
    </source>
</reference>
<dbReference type="Pfam" id="PF17778">
    <property type="entry name" value="WHD_BLACT"/>
    <property type="match status" value="1"/>
</dbReference>
<protein>
    <submittedName>
        <fullName evidence="2">MBL fold metallo-hydrolase</fullName>
    </submittedName>
</protein>
<comment type="caution">
    <text evidence="2">The sequence shown here is derived from an EMBL/GenBank/DDBJ whole genome shotgun (WGS) entry which is preliminary data.</text>
</comment>
<accession>A0A937M2M4</accession>
<dbReference type="InterPro" id="IPR050662">
    <property type="entry name" value="Sec-metab_biosynth-thioest"/>
</dbReference>
<dbReference type="PANTHER" id="PTHR23131">
    <property type="entry name" value="ENDORIBONUCLEASE LACTB2"/>
    <property type="match status" value="1"/>
</dbReference>
<dbReference type="SMART" id="SM00849">
    <property type="entry name" value="Lactamase_B"/>
    <property type="match status" value="1"/>
</dbReference>
<evidence type="ECO:0000313" key="3">
    <source>
        <dbReference type="Proteomes" id="UP000705230"/>
    </source>
</evidence>
<dbReference type="Pfam" id="PF00753">
    <property type="entry name" value="Lactamase_B"/>
    <property type="match status" value="1"/>
</dbReference>
<dbReference type="CDD" id="cd16278">
    <property type="entry name" value="metallo-hydrolase-like_MBL-fold"/>
    <property type="match status" value="1"/>
</dbReference>
<sequence>MTSLIKKITAPNGGVFTGGGTNTYLIGKEDVTVVDPGPYIQSHLDEIIKAGNNNIKRIIVTHTHKDHSPGAKPLAETLKVPVIGSFAKFDMSIQDETFEPDQILYDKDIITTSEYTIEAIHTPGHASNHFCLLIQEEKCLLTGDHIMNGSTVVIAPPDGNMTEYLDSLKKLDNFDIKLLAPGHGDYLNDPKLVTNWIFNHRLTREEKVLQSMQKLKETAIEDLLLDVYDDVDPHLHPIALWSLEAHLIRLEEDNFVTKLENDHWRIIS</sequence>
<dbReference type="EMBL" id="JADHSG010000006">
    <property type="protein sequence ID" value="MBL6903499.1"/>
    <property type="molecule type" value="Genomic_DNA"/>
</dbReference>
<proteinExistence type="predicted"/>
<dbReference type="InterPro" id="IPR036388">
    <property type="entry name" value="WH-like_DNA-bd_sf"/>
</dbReference>
<dbReference type="InterPro" id="IPR001279">
    <property type="entry name" value="Metallo-B-lactamas"/>
</dbReference>
<dbReference type="AlphaFoldDB" id="A0A937M2M4"/>
<dbReference type="InterPro" id="IPR041516">
    <property type="entry name" value="LACTB2_WH"/>
</dbReference>
<dbReference type="Proteomes" id="UP000705230">
    <property type="component" value="Unassembled WGS sequence"/>
</dbReference>
<evidence type="ECO:0000313" key="2">
    <source>
        <dbReference type="EMBL" id="MBL6903499.1"/>
    </source>
</evidence>
<gene>
    <name evidence="2" type="ORF">ISR29_04785</name>
</gene>
<name>A0A937M2M4_9GAMM</name>
<evidence type="ECO:0000259" key="1">
    <source>
        <dbReference type="SMART" id="SM00849"/>
    </source>
</evidence>